<dbReference type="Proteomes" id="UP001056837">
    <property type="component" value="Chromosome"/>
</dbReference>
<evidence type="ECO:0000256" key="5">
    <source>
        <dbReference type="ARBA" id="ARBA00023237"/>
    </source>
</evidence>
<comment type="subcellular location">
    <subcellularLocation>
        <location evidence="1">Cell outer membrane</location>
    </subcellularLocation>
</comment>
<organism evidence="7 8">
    <name type="scientific">Tenacibaculum mesophilum</name>
    <dbReference type="NCBI Taxonomy" id="104268"/>
    <lineage>
        <taxon>Bacteria</taxon>
        <taxon>Pseudomonadati</taxon>
        <taxon>Bacteroidota</taxon>
        <taxon>Flavobacteriia</taxon>
        <taxon>Flavobacteriales</taxon>
        <taxon>Flavobacteriaceae</taxon>
        <taxon>Tenacibaculum</taxon>
    </lineage>
</organism>
<dbReference type="InterPro" id="IPR012944">
    <property type="entry name" value="SusD_RagB_dom"/>
</dbReference>
<evidence type="ECO:0000256" key="2">
    <source>
        <dbReference type="ARBA" id="ARBA00006275"/>
    </source>
</evidence>
<dbReference type="GO" id="GO:0009279">
    <property type="term" value="C:cell outer membrane"/>
    <property type="evidence" value="ECO:0007669"/>
    <property type="project" value="UniProtKB-SubCell"/>
</dbReference>
<evidence type="ECO:0000259" key="6">
    <source>
        <dbReference type="Pfam" id="PF07980"/>
    </source>
</evidence>
<protein>
    <submittedName>
        <fullName evidence="7">RagB/SusD family nutrient uptake outer membrane protein</fullName>
    </submittedName>
</protein>
<keyword evidence="3" id="KW-0732">Signal</keyword>
<dbReference type="InterPro" id="IPR011990">
    <property type="entry name" value="TPR-like_helical_dom_sf"/>
</dbReference>
<dbReference type="AlphaFoldDB" id="A0AAE9MNE3"/>
<proteinExistence type="inferred from homology"/>
<comment type="similarity">
    <text evidence="2">Belongs to the SusD family.</text>
</comment>
<dbReference type="RefSeq" id="WP_253679114.1">
    <property type="nucleotide sequence ID" value="NZ_CP050861.1"/>
</dbReference>
<reference evidence="7" key="1">
    <citation type="submission" date="2020-04" db="EMBL/GenBank/DDBJ databases">
        <title>Tenacibaculum mesophilum bac2.</title>
        <authorList>
            <person name="Li M."/>
        </authorList>
    </citation>
    <scope>NUCLEOTIDE SEQUENCE</scope>
    <source>
        <strain evidence="7">Bac2</strain>
    </source>
</reference>
<name>A0AAE9MNE3_9FLAO</name>
<dbReference type="CDD" id="cd08977">
    <property type="entry name" value="SusD"/>
    <property type="match status" value="1"/>
</dbReference>
<evidence type="ECO:0000256" key="4">
    <source>
        <dbReference type="ARBA" id="ARBA00023136"/>
    </source>
</evidence>
<evidence type="ECO:0000256" key="1">
    <source>
        <dbReference type="ARBA" id="ARBA00004442"/>
    </source>
</evidence>
<evidence type="ECO:0000313" key="7">
    <source>
        <dbReference type="EMBL" id="UTD15497.1"/>
    </source>
</evidence>
<evidence type="ECO:0000313" key="8">
    <source>
        <dbReference type="Proteomes" id="UP001056837"/>
    </source>
</evidence>
<dbReference type="EMBL" id="CP050861">
    <property type="protein sequence ID" value="UTD15497.1"/>
    <property type="molecule type" value="Genomic_DNA"/>
</dbReference>
<dbReference type="Pfam" id="PF07980">
    <property type="entry name" value="SusD_RagB"/>
    <property type="match status" value="1"/>
</dbReference>
<keyword evidence="5" id="KW-0998">Cell outer membrane</keyword>
<keyword evidence="4" id="KW-0472">Membrane</keyword>
<gene>
    <name evidence="7" type="ORF">HER15_08465</name>
</gene>
<feature type="domain" description="RagB/SusD" evidence="6">
    <location>
        <begin position="330"/>
        <end position="421"/>
    </location>
</feature>
<dbReference type="SUPFAM" id="SSF48452">
    <property type="entry name" value="TPR-like"/>
    <property type="match status" value="1"/>
</dbReference>
<evidence type="ECO:0000256" key="3">
    <source>
        <dbReference type="ARBA" id="ARBA00022729"/>
    </source>
</evidence>
<dbReference type="PROSITE" id="PS51257">
    <property type="entry name" value="PROKAR_LIPOPROTEIN"/>
    <property type="match status" value="1"/>
</dbReference>
<accession>A0AAE9MNE3</accession>
<sequence>MKNIFYKLILIVFIPFIQSCELEELPNQNAPTLDSYVDGASAADVEALAVGLEAVMRNDLDFHYETVAYLAREYYDLSKADPRYTGEILKGPLDNNGFLTTRSFAAWYRIVKAANVLITAVENSNAGFSEEEKNSYYGYAKTIKAYALLMVANRQYTNGIRLDVEDPDNLGPFVGYDEALVAIKNLLNEAKSDLEASSSNFLFLFSSGYNDLKPMDPSDSSKKLPLLPSGFLKFNRAIAARVALYQNNMSEVLSMLNDSFLDLNGTMSFGVSHIFGLTGNDIKNDLFYVLQTGNNFVIHNSWITDAESGDNRVSSKSIHLSEPASFDGLTGTHQISVYKSNTDPVCLVRNEELILMYAEANIGTNNAEAITAINIVRNAAGLLDYSGGTSDSELVEEVLKQRRYSLLGEGHRWIDLRRLNRLNSTYIPLDRSGDNIIDAFPTPFSENAN</sequence>
<dbReference type="Gene3D" id="1.25.40.390">
    <property type="match status" value="1"/>
</dbReference>